<feature type="coiled-coil region" evidence="1">
    <location>
        <begin position="77"/>
        <end position="104"/>
    </location>
</feature>
<proteinExistence type="predicted"/>
<evidence type="ECO:0000313" key="2">
    <source>
        <dbReference type="EMBL" id="KAF7681680.1"/>
    </source>
</evidence>
<accession>A0A8H7BCB7</accession>
<reference evidence="2" key="2">
    <citation type="submission" date="2020-08" db="EMBL/GenBank/DDBJ databases">
        <title>Draft Genome Sequence of Cumin Blight Pathogen Alternaria burnsii.</title>
        <authorList>
            <person name="Feng Z."/>
        </authorList>
    </citation>
    <scope>NUCLEOTIDE SEQUENCE</scope>
    <source>
        <strain evidence="2">CBS107.38</strain>
    </source>
</reference>
<name>A0A8H7BCB7_9PLEO</name>
<reference evidence="2" key="1">
    <citation type="submission" date="2020-01" db="EMBL/GenBank/DDBJ databases">
        <authorList>
            <person name="Feng Z.H.Z."/>
        </authorList>
    </citation>
    <scope>NUCLEOTIDE SEQUENCE</scope>
    <source>
        <strain evidence="2">CBS107.38</strain>
    </source>
</reference>
<keyword evidence="3" id="KW-1185">Reference proteome</keyword>
<sequence length="743" mass="83896">MSRLSAKVICITPKYFDNHTVIVINIAMSTLGDMQKQLSYIVEEAKTKGYKIEDVIPENMQNHFSEMTELNAARQYIHEIQAREQDLQIDNNALRAKIKEKEAEINDQPAEFKALKVDLQQAYRQIDYYRDLSEDSQRRAQRYQRDLSLAVKDHIAFDEAIAKVERLQNELGQHQSTIRQLQTENERTAETFAHLRAQDARLIAAKEAQFANIMSHTSQIENENELFNETFTTLIDKLEFEVSSAATSVNDKATLLRKMEILHNAIFSEVAPLNRLFSRALKVLQIYQMLFKSLSNPCSPDIASLPLELDPLIEDAMQDLYVYNEVHRTMCQDSGLAGEHIRVHLNGISKSANDMLQSLSSIKGDMANFLARLKKEPDVIAGMLSSHEQSAMTSGCNNMLSYDDLEATERAALTHHSSISHATDTVDDSADEYQPDDYEEGHDHEDVMMIDAPESIHIGAPHTIAHMDREAKHYRSDEQVGFIILTRDNNKPDAYGTVSETHGPLPWPGVAKAYNEKYKLCVGPAAMEKRARQHRGAWMVKHPTYPTSIVYTKKAKTSQGRRVDGLVVKPGESQTPAEPFEGHIFNHRVGDYMLDSDDEEDCKMNVGGWVPPDIVRNQVADLSSYLDQLRSAQIGNFVIEVFDAQKVSLGTIVADREDLLEDDSVRELILALWYRFAKSNTEVSLCLEDLNLLFECTCSGDPAREFWTTTVCTMGLAAQLIKMGECNMNLIAEIQDVVARASV</sequence>
<evidence type="ECO:0000313" key="3">
    <source>
        <dbReference type="Proteomes" id="UP000596902"/>
    </source>
</evidence>
<dbReference type="GeneID" id="62198881"/>
<evidence type="ECO:0000256" key="1">
    <source>
        <dbReference type="SAM" id="Coils"/>
    </source>
</evidence>
<dbReference type="RefSeq" id="XP_038791559.1">
    <property type="nucleotide sequence ID" value="XM_038925703.1"/>
</dbReference>
<feature type="coiled-coil region" evidence="1">
    <location>
        <begin position="157"/>
        <end position="198"/>
    </location>
</feature>
<dbReference type="EMBL" id="JAAABM010000001">
    <property type="protein sequence ID" value="KAF7681680.1"/>
    <property type="molecule type" value="Genomic_DNA"/>
</dbReference>
<dbReference type="AlphaFoldDB" id="A0A8H7BCB7"/>
<comment type="caution">
    <text evidence="2">The sequence shown here is derived from an EMBL/GenBank/DDBJ whole genome shotgun (WGS) entry which is preliminary data.</text>
</comment>
<organism evidence="2 3">
    <name type="scientific">Alternaria burnsii</name>
    <dbReference type="NCBI Taxonomy" id="1187904"/>
    <lineage>
        <taxon>Eukaryota</taxon>
        <taxon>Fungi</taxon>
        <taxon>Dikarya</taxon>
        <taxon>Ascomycota</taxon>
        <taxon>Pezizomycotina</taxon>
        <taxon>Dothideomycetes</taxon>
        <taxon>Pleosporomycetidae</taxon>
        <taxon>Pleosporales</taxon>
        <taxon>Pleosporineae</taxon>
        <taxon>Pleosporaceae</taxon>
        <taxon>Alternaria</taxon>
        <taxon>Alternaria sect. Alternaria</taxon>
    </lineage>
</organism>
<keyword evidence="1" id="KW-0175">Coiled coil</keyword>
<gene>
    <name evidence="2" type="ORF">GT037_000656</name>
</gene>
<protein>
    <submittedName>
        <fullName evidence="2">Uncharacterized protein</fullName>
    </submittedName>
</protein>
<dbReference type="Proteomes" id="UP000596902">
    <property type="component" value="Unassembled WGS sequence"/>
</dbReference>